<proteinExistence type="predicted"/>
<evidence type="ECO:0000313" key="2">
    <source>
        <dbReference type="Proteomes" id="UP000759537"/>
    </source>
</evidence>
<protein>
    <submittedName>
        <fullName evidence="1">Uncharacterized protein</fullName>
    </submittedName>
</protein>
<dbReference type="AlphaFoldDB" id="A0A9P5TB27"/>
<name>A0A9P5TB27_9AGAM</name>
<accession>A0A9P5TB27</accession>
<gene>
    <name evidence="1" type="ORF">DFH94DRAFT_665811</name>
</gene>
<sequence>MADLSRSAKSSWTAHELIAYNITVITQSPQEFFHQNAEPSLDDMDPSLINSTTDQDHTIPNNISHYLSHLLLAVEGGQESFSIGFSQETLHILGFIERDVVLTSRYTIPLTICGKDNQTVQTDVCLVDKKLMVLFIMRGAKNNSPMQAEPQVVAAAIAAYQHNNKNRQNRGLPILDAMIIPCITMVALQPTFYLVPVTQALSMAVVAGQYPETTTEVTKCVTSLGQDHQTTKGMETPEYRQVAFQHFIAFKGLAKEHWKTFLV</sequence>
<dbReference type="OrthoDB" id="3253976at2759"/>
<keyword evidence="2" id="KW-1185">Reference proteome</keyword>
<dbReference type="Proteomes" id="UP000759537">
    <property type="component" value="Unassembled WGS sequence"/>
</dbReference>
<comment type="caution">
    <text evidence="1">The sequence shown here is derived from an EMBL/GenBank/DDBJ whole genome shotgun (WGS) entry which is preliminary data.</text>
</comment>
<organism evidence="1 2">
    <name type="scientific">Russula ochroleuca</name>
    <dbReference type="NCBI Taxonomy" id="152965"/>
    <lineage>
        <taxon>Eukaryota</taxon>
        <taxon>Fungi</taxon>
        <taxon>Dikarya</taxon>
        <taxon>Basidiomycota</taxon>
        <taxon>Agaricomycotina</taxon>
        <taxon>Agaricomycetes</taxon>
        <taxon>Russulales</taxon>
        <taxon>Russulaceae</taxon>
        <taxon>Russula</taxon>
    </lineage>
</organism>
<dbReference type="EMBL" id="WHVB01000005">
    <property type="protein sequence ID" value="KAF8482932.1"/>
    <property type="molecule type" value="Genomic_DNA"/>
</dbReference>
<reference evidence="1" key="2">
    <citation type="journal article" date="2020" name="Nat. Commun.">
        <title>Large-scale genome sequencing of mycorrhizal fungi provides insights into the early evolution of symbiotic traits.</title>
        <authorList>
            <person name="Miyauchi S."/>
            <person name="Kiss E."/>
            <person name="Kuo A."/>
            <person name="Drula E."/>
            <person name="Kohler A."/>
            <person name="Sanchez-Garcia M."/>
            <person name="Morin E."/>
            <person name="Andreopoulos B."/>
            <person name="Barry K.W."/>
            <person name="Bonito G."/>
            <person name="Buee M."/>
            <person name="Carver A."/>
            <person name="Chen C."/>
            <person name="Cichocki N."/>
            <person name="Clum A."/>
            <person name="Culley D."/>
            <person name="Crous P.W."/>
            <person name="Fauchery L."/>
            <person name="Girlanda M."/>
            <person name="Hayes R.D."/>
            <person name="Keri Z."/>
            <person name="LaButti K."/>
            <person name="Lipzen A."/>
            <person name="Lombard V."/>
            <person name="Magnuson J."/>
            <person name="Maillard F."/>
            <person name="Murat C."/>
            <person name="Nolan M."/>
            <person name="Ohm R.A."/>
            <person name="Pangilinan J."/>
            <person name="Pereira M.F."/>
            <person name="Perotto S."/>
            <person name="Peter M."/>
            <person name="Pfister S."/>
            <person name="Riley R."/>
            <person name="Sitrit Y."/>
            <person name="Stielow J.B."/>
            <person name="Szollosi G."/>
            <person name="Zifcakova L."/>
            <person name="Stursova M."/>
            <person name="Spatafora J.W."/>
            <person name="Tedersoo L."/>
            <person name="Vaario L.M."/>
            <person name="Yamada A."/>
            <person name="Yan M."/>
            <person name="Wang P."/>
            <person name="Xu J."/>
            <person name="Bruns T."/>
            <person name="Baldrian P."/>
            <person name="Vilgalys R."/>
            <person name="Dunand C."/>
            <person name="Henrissat B."/>
            <person name="Grigoriev I.V."/>
            <person name="Hibbett D."/>
            <person name="Nagy L.G."/>
            <person name="Martin F.M."/>
        </authorList>
    </citation>
    <scope>NUCLEOTIDE SEQUENCE</scope>
    <source>
        <strain evidence="1">Prilba</strain>
    </source>
</reference>
<reference evidence="1" key="1">
    <citation type="submission" date="2019-10" db="EMBL/GenBank/DDBJ databases">
        <authorList>
            <consortium name="DOE Joint Genome Institute"/>
            <person name="Kuo A."/>
            <person name="Miyauchi S."/>
            <person name="Kiss E."/>
            <person name="Drula E."/>
            <person name="Kohler A."/>
            <person name="Sanchez-Garcia M."/>
            <person name="Andreopoulos B."/>
            <person name="Barry K.W."/>
            <person name="Bonito G."/>
            <person name="Buee M."/>
            <person name="Carver A."/>
            <person name="Chen C."/>
            <person name="Cichocki N."/>
            <person name="Clum A."/>
            <person name="Culley D."/>
            <person name="Crous P.W."/>
            <person name="Fauchery L."/>
            <person name="Girlanda M."/>
            <person name="Hayes R."/>
            <person name="Keri Z."/>
            <person name="LaButti K."/>
            <person name="Lipzen A."/>
            <person name="Lombard V."/>
            <person name="Magnuson J."/>
            <person name="Maillard F."/>
            <person name="Morin E."/>
            <person name="Murat C."/>
            <person name="Nolan M."/>
            <person name="Ohm R."/>
            <person name="Pangilinan J."/>
            <person name="Pereira M."/>
            <person name="Perotto S."/>
            <person name="Peter M."/>
            <person name="Riley R."/>
            <person name="Sitrit Y."/>
            <person name="Stielow B."/>
            <person name="Szollosi G."/>
            <person name="Zifcakova L."/>
            <person name="Stursova M."/>
            <person name="Spatafora J.W."/>
            <person name="Tedersoo L."/>
            <person name="Vaario L.-M."/>
            <person name="Yamada A."/>
            <person name="Yan M."/>
            <person name="Wang P."/>
            <person name="Xu J."/>
            <person name="Bruns T."/>
            <person name="Baldrian P."/>
            <person name="Vilgalys R."/>
            <person name="Henrissat B."/>
            <person name="Grigoriev I.V."/>
            <person name="Hibbett D."/>
            <person name="Nagy L.G."/>
            <person name="Martin F.M."/>
        </authorList>
    </citation>
    <scope>NUCLEOTIDE SEQUENCE</scope>
    <source>
        <strain evidence="1">Prilba</strain>
    </source>
</reference>
<evidence type="ECO:0000313" key="1">
    <source>
        <dbReference type="EMBL" id="KAF8482932.1"/>
    </source>
</evidence>